<dbReference type="KEGG" id="psyt:DSAG12_01102"/>
<dbReference type="InterPro" id="IPR051396">
    <property type="entry name" value="Bact_Antivir_Def_Nuclease"/>
</dbReference>
<reference evidence="3 4" key="1">
    <citation type="journal article" date="2020" name="Nature">
        <title>Isolation of an archaeon at the prokaryote-eukaryote interface.</title>
        <authorList>
            <person name="Imachi H."/>
            <person name="Nobu M.K."/>
            <person name="Nakahara N."/>
            <person name="Morono Y."/>
            <person name="Ogawara M."/>
            <person name="Takaki Y."/>
            <person name="Takano Y."/>
            <person name="Uematsu K."/>
            <person name="Ikuta T."/>
            <person name="Ito M."/>
            <person name="Matsui Y."/>
            <person name="Miyazaki M."/>
            <person name="Murata K."/>
            <person name="Saito Y."/>
            <person name="Sakai S."/>
            <person name="Song C."/>
            <person name="Tasumi E."/>
            <person name="Yamanaka Y."/>
            <person name="Yamaguchi T."/>
            <person name="Kamagata Y."/>
            <person name="Tamaki H."/>
            <person name="Takai K."/>
        </authorList>
    </citation>
    <scope>NUCLEOTIDE SEQUENCE [LARGE SCALE GENOMIC DNA]</scope>
    <source>
        <strain evidence="3 4">MK-D1</strain>
    </source>
</reference>
<dbReference type="InterPro" id="IPR034139">
    <property type="entry name" value="TOPRIM_OLD"/>
</dbReference>
<dbReference type="Gene3D" id="3.40.50.300">
    <property type="entry name" value="P-loop containing nucleotide triphosphate hydrolases"/>
    <property type="match status" value="2"/>
</dbReference>
<dbReference type="Proteomes" id="UP000321408">
    <property type="component" value="Chromosome"/>
</dbReference>
<dbReference type="Pfam" id="PF20469">
    <property type="entry name" value="OLD-like_TOPRIM"/>
    <property type="match status" value="1"/>
</dbReference>
<gene>
    <name evidence="3" type="ORF">DSAG12_01102</name>
</gene>
<keyword evidence="4" id="KW-1185">Reference proteome</keyword>
<accession>A0A5B9D8U3</accession>
<evidence type="ECO:0000313" key="3">
    <source>
        <dbReference type="EMBL" id="QEE15277.1"/>
    </source>
</evidence>
<evidence type="ECO:0000313" key="4">
    <source>
        <dbReference type="Proteomes" id="UP000321408"/>
    </source>
</evidence>
<dbReference type="OrthoDB" id="25344at2157"/>
<proteinExistence type="predicted"/>
<sequence length="633" mass="75202">MSFILKKIKIENYRCFKEFEFDLCEFNTIVGKNATGKSSLLYAINEINNEKLSKETIYNDYKENEIQRISFFFSGIIENSSIKIRDPILILTDEGYKITYFELFLKISEVKMISPKENFRYNGTNESLKQVKLQNLLEIKNKKEFIFQSKDWNPIHEVKSKFNFILKNWTLPSLIFFIDSKAILQTHDFSKIESSSNFKEILIDLARPKVIFFSENILNQNINSSYNFLSFNENFNFTLKLLKLGEIDREKFQKLSESAKENMIENIEAKFNEIFLNQPYPVSMIQFSFQFIKDNFSFKPRLKNGKKIEFENLSAGLRWLYTFILVFFDPLIHDDIIEKFDHRIILIDEPGKNIHPEAQMEVLEYLKLMNKNNQIIYSTHMPFLIDYSNPNSVQCISYVQNTQKHEISNGKASDLKIRIADAIGLPKERFLTFPEKILLVEGPSDRVFIERINEYFHEINNKLAQSSEIEIWFYHGLSEINHLCKLFDSWKRRNFLLLYDDDTDLFSKGKVKDPKDEPEVQKFRRNIVKLTHPAIKKNIAIEDFIPRTLFNSTLKKWLKSYGYEKDFLKDVQNDIKDPQVNQSQIISRLEKEEQLSKLEFIKLIFETENQKLFTENLKIVYLFQLITEKFRKI</sequence>
<evidence type="ECO:0000259" key="2">
    <source>
        <dbReference type="Pfam" id="PF20469"/>
    </source>
</evidence>
<keyword evidence="3" id="KW-0540">Nuclease</keyword>
<keyword evidence="3" id="KW-0255">Endonuclease</keyword>
<dbReference type="InterPro" id="IPR041685">
    <property type="entry name" value="AAA_GajA/Old/RecF-like"/>
</dbReference>
<dbReference type="SUPFAM" id="SSF52540">
    <property type="entry name" value="P-loop containing nucleoside triphosphate hydrolases"/>
    <property type="match status" value="1"/>
</dbReference>
<feature type="domain" description="OLD protein-like TOPRIM" evidence="2">
    <location>
        <begin position="433"/>
        <end position="502"/>
    </location>
</feature>
<reference evidence="3 4" key="2">
    <citation type="journal article" date="2024" name="Int. J. Syst. Evol. Microbiol.">
        <title>Promethearchaeum syntrophicum gen. nov., sp. nov., an anaerobic, obligately syntrophic archaeon, the first isolate of the lineage 'Asgard' archaea, and proposal of the new archaeal phylum Promethearchaeota phyl. nov. and kingdom Promethearchaeati regn. nov.</title>
        <authorList>
            <person name="Imachi H."/>
            <person name="Nobu M.K."/>
            <person name="Kato S."/>
            <person name="Takaki Y."/>
            <person name="Miyazaki M."/>
            <person name="Miyata M."/>
            <person name="Ogawara M."/>
            <person name="Saito Y."/>
            <person name="Sakai S."/>
            <person name="Tahara Y.O."/>
            <person name="Takano Y."/>
            <person name="Tasumi E."/>
            <person name="Uematsu K."/>
            <person name="Yoshimura T."/>
            <person name="Itoh T."/>
            <person name="Ohkuma M."/>
            <person name="Takai K."/>
        </authorList>
    </citation>
    <scope>NUCLEOTIDE SEQUENCE [LARGE SCALE GENOMIC DNA]</scope>
    <source>
        <strain evidence="3 4">MK-D1</strain>
    </source>
</reference>
<organism evidence="3 4">
    <name type="scientific">Promethearchaeum syntrophicum</name>
    <dbReference type="NCBI Taxonomy" id="2594042"/>
    <lineage>
        <taxon>Archaea</taxon>
        <taxon>Promethearchaeati</taxon>
        <taxon>Promethearchaeota</taxon>
        <taxon>Promethearchaeia</taxon>
        <taxon>Promethearchaeales</taxon>
        <taxon>Promethearchaeaceae</taxon>
        <taxon>Promethearchaeum</taxon>
    </lineage>
</organism>
<protein>
    <submittedName>
        <fullName evidence="3">ATP-dependent endonuclease</fullName>
    </submittedName>
</protein>
<name>A0A5B9D8U3_9ARCH</name>
<keyword evidence="3" id="KW-0378">Hydrolase</keyword>
<feature type="domain" description="Endonuclease GajA/Old nuclease/RecF-like AAA" evidence="1">
    <location>
        <begin position="5"/>
        <end position="385"/>
    </location>
</feature>
<dbReference type="RefSeq" id="WP_162306579.1">
    <property type="nucleotide sequence ID" value="NZ_CP042905.2"/>
</dbReference>
<dbReference type="InterPro" id="IPR027417">
    <property type="entry name" value="P-loop_NTPase"/>
</dbReference>
<dbReference type="GeneID" id="41329100"/>
<dbReference type="CDD" id="cd00267">
    <property type="entry name" value="ABC_ATPase"/>
    <property type="match status" value="1"/>
</dbReference>
<dbReference type="PANTHER" id="PTHR43581">
    <property type="entry name" value="ATP/GTP PHOSPHATASE"/>
    <property type="match status" value="1"/>
</dbReference>
<dbReference type="PANTHER" id="PTHR43581:SF4">
    <property type="entry name" value="ATP_GTP PHOSPHATASE"/>
    <property type="match status" value="1"/>
</dbReference>
<dbReference type="Pfam" id="PF13175">
    <property type="entry name" value="AAA_15"/>
    <property type="match status" value="1"/>
</dbReference>
<dbReference type="EMBL" id="CP042905">
    <property type="protein sequence ID" value="QEE15277.1"/>
    <property type="molecule type" value="Genomic_DNA"/>
</dbReference>
<dbReference type="AlphaFoldDB" id="A0A5B9D8U3"/>
<evidence type="ECO:0000259" key="1">
    <source>
        <dbReference type="Pfam" id="PF13175"/>
    </source>
</evidence>